<accession>A0A512MH55</accession>
<sequence>MNDSDLNGMLRRAASAAPATVPSSLEEAIMARVKVDDGRAKRWRSFVQWLLVLALISGVITACMICWSMASRDTTHSVPPTMELFREGGQP</sequence>
<keyword evidence="3" id="KW-1185">Reference proteome</keyword>
<proteinExistence type="predicted"/>
<evidence type="ECO:0000313" key="3">
    <source>
        <dbReference type="Proteomes" id="UP000321577"/>
    </source>
</evidence>
<dbReference type="EMBL" id="BKAG01000056">
    <property type="protein sequence ID" value="GEP45681.1"/>
    <property type="molecule type" value="Genomic_DNA"/>
</dbReference>
<feature type="transmembrane region" description="Helical" evidence="1">
    <location>
        <begin position="49"/>
        <end position="70"/>
    </location>
</feature>
<dbReference type="Proteomes" id="UP000321577">
    <property type="component" value="Unassembled WGS sequence"/>
</dbReference>
<name>A0A512MH55_9BACT</name>
<comment type="caution">
    <text evidence="2">The sequence shown here is derived from an EMBL/GenBank/DDBJ whole genome shotgun (WGS) entry which is preliminary data.</text>
</comment>
<evidence type="ECO:0000313" key="2">
    <source>
        <dbReference type="EMBL" id="GEP45681.1"/>
    </source>
</evidence>
<keyword evidence="1" id="KW-0472">Membrane</keyword>
<dbReference type="AlphaFoldDB" id="A0A512MH55"/>
<reference evidence="2 3" key="1">
    <citation type="submission" date="2019-07" db="EMBL/GenBank/DDBJ databases">
        <title>Whole genome shotgun sequence of Brevifollis gellanilyticus NBRC 108608.</title>
        <authorList>
            <person name="Hosoyama A."/>
            <person name="Uohara A."/>
            <person name="Ohji S."/>
            <person name="Ichikawa N."/>
        </authorList>
    </citation>
    <scope>NUCLEOTIDE SEQUENCE [LARGE SCALE GENOMIC DNA]</scope>
    <source>
        <strain evidence="2 3">NBRC 108608</strain>
    </source>
</reference>
<evidence type="ECO:0000256" key="1">
    <source>
        <dbReference type="SAM" id="Phobius"/>
    </source>
</evidence>
<keyword evidence="1" id="KW-1133">Transmembrane helix</keyword>
<protein>
    <submittedName>
        <fullName evidence="2">Uncharacterized protein</fullName>
    </submittedName>
</protein>
<gene>
    <name evidence="2" type="ORF">BGE01nite_49720</name>
</gene>
<keyword evidence="1" id="KW-0812">Transmembrane</keyword>
<organism evidence="2 3">
    <name type="scientific">Brevifollis gellanilyticus</name>
    <dbReference type="NCBI Taxonomy" id="748831"/>
    <lineage>
        <taxon>Bacteria</taxon>
        <taxon>Pseudomonadati</taxon>
        <taxon>Verrucomicrobiota</taxon>
        <taxon>Verrucomicrobiia</taxon>
        <taxon>Verrucomicrobiales</taxon>
        <taxon>Verrucomicrobiaceae</taxon>
    </lineage>
</organism>